<accession>A0A811LNC4</accession>
<reference evidence="1" key="1">
    <citation type="submission" date="2020-09" db="EMBL/GenBank/DDBJ databases">
        <authorList>
            <person name="Kikuchi T."/>
        </authorList>
    </citation>
    <scope>NUCLEOTIDE SEQUENCE</scope>
    <source>
        <strain evidence="1">SH1</strain>
    </source>
</reference>
<organism evidence="1 2">
    <name type="scientific">Bursaphelenchus okinawaensis</name>
    <dbReference type="NCBI Taxonomy" id="465554"/>
    <lineage>
        <taxon>Eukaryota</taxon>
        <taxon>Metazoa</taxon>
        <taxon>Ecdysozoa</taxon>
        <taxon>Nematoda</taxon>
        <taxon>Chromadorea</taxon>
        <taxon>Rhabditida</taxon>
        <taxon>Tylenchina</taxon>
        <taxon>Tylenchomorpha</taxon>
        <taxon>Aphelenchoidea</taxon>
        <taxon>Aphelenchoididae</taxon>
        <taxon>Bursaphelenchus</taxon>
    </lineage>
</organism>
<keyword evidence="2" id="KW-1185">Reference proteome</keyword>
<dbReference type="EMBL" id="CAJFDH010000006">
    <property type="protein sequence ID" value="CAD5229245.1"/>
    <property type="molecule type" value="Genomic_DNA"/>
</dbReference>
<gene>
    <name evidence="1" type="ORF">BOKJ2_LOCUS13304</name>
</gene>
<proteinExistence type="predicted"/>
<dbReference type="Proteomes" id="UP000783686">
    <property type="component" value="Unassembled WGS sequence"/>
</dbReference>
<evidence type="ECO:0000313" key="1">
    <source>
        <dbReference type="EMBL" id="CAD5229245.1"/>
    </source>
</evidence>
<dbReference type="AlphaFoldDB" id="A0A811LNC4"/>
<protein>
    <submittedName>
        <fullName evidence="1">Uncharacterized protein</fullName>
    </submittedName>
</protein>
<dbReference type="EMBL" id="CAJFCW020000006">
    <property type="protein sequence ID" value="CAG9126124.1"/>
    <property type="molecule type" value="Genomic_DNA"/>
</dbReference>
<name>A0A811LNC4_9BILA</name>
<dbReference type="Proteomes" id="UP000614601">
    <property type="component" value="Unassembled WGS sequence"/>
</dbReference>
<sequence>MSKRGTNEAHNEIERKRPKIDGKSAWDELLYLRKEVKKLRDKELKQHDELKEVCAKFKTSTLNYKAKARMELQALKKEKERYQDMVEYRKDVQQYNRNIDPCRSVCGYSATPIQVLNEKMTEARQLSSNFDWDFNILKNSPASNSEIYIPKLIPSDDDGRLFHWGMKDVFAVNINSRDGIDSVYRCTPLPKQQMRLRFKMVTYRKYKMNENEELAMKRPLRDRNWFTRHYIA</sequence>
<evidence type="ECO:0000313" key="2">
    <source>
        <dbReference type="Proteomes" id="UP000614601"/>
    </source>
</evidence>
<dbReference type="OrthoDB" id="10414062at2759"/>
<comment type="caution">
    <text evidence="1">The sequence shown here is derived from an EMBL/GenBank/DDBJ whole genome shotgun (WGS) entry which is preliminary data.</text>
</comment>